<dbReference type="Gene3D" id="2.40.100.20">
    <property type="match status" value="1"/>
</dbReference>
<dbReference type="InterPro" id="IPR029000">
    <property type="entry name" value="Cyclophilin-like_dom_sf"/>
</dbReference>
<keyword evidence="2" id="KW-0732">Signal</keyword>
<dbReference type="RefSeq" id="WP_093912947.1">
    <property type="nucleotide sequence ID" value="NZ_FONL01000003.1"/>
</dbReference>
<sequence length="186" mass="20212">MKHRKIWQLLLTILLMGVMFAGCASAGTKTANNNGSASASQKTEETSGAVKKKAAVKKENGEKGTAMSDTNLKIKVVANGKEIVFALNDTSVSRSFYAQLPLTVDVENYSNNEKIFQPPKKLDCSKAQEGACPVGSIAYFSPWNNVCMYYGDMSRYPGLYVMGKAVSGVEQIRNITGKVKIEAVRQ</sequence>
<feature type="region of interest" description="Disordered" evidence="1">
    <location>
        <begin position="31"/>
        <end position="62"/>
    </location>
</feature>
<gene>
    <name evidence="4" type="ORF">SAMN05216245_103114</name>
</gene>
<dbReference type="InterPro" id="IPR041183">
    <property type="entry name" value="Cyclophilin-like"/>
</dbReference>
<feature type="signal peptide" evidence="2">
    <location>
        <begin position="1"/>
        <end position="26"/>
    </location>
</feature>
<dbReference type="AlphaFoldDB" id="A0A1I1Z2L9"/>
<evidence type="ECO:0000256" key="1">
    <source>
        <dbReference type="SAM" id="MobiDB-lite"/>
    </source>
</evidence>
<evidence type="ECO:0000256" key="2">
    <source>
        <dbReference type="SAM" id="SignalP"/>
    </source>
</evidence>
<feature type="chain" id="PRO_5011646876" description="Cyclophilin-like domain-containing protein" evidence="2">
    <location>
        <begin position="27"/>
        <end position="186"/>
    </location>
</feature>
<feature type="domain" description="Cyclophilin-like" evidence="3">
    <location>
        <begin position="77"/>
        <end position="181"/>
    </location>
</feature>
<dbReference type="STRING" id="1123323.SAMN05216245_103114"/>
<reference evidence="4 5" key="1">
    <citation type="submission" date="2016-10" db="EMBL/GenBank/DDBJ databases">
        <authorList>
            <person name="de Groot N.N."/>
        </authorList>
    </citation>
    <scope>NUCLEOTIDE SEQUENCE [LARGE SCALE GENOMIC DNA]</scope>
    <source>
        <strain evidence="4 5">DSM 9236</strain>
    </source>
</reference>
<evidence type="ECO:0000313" key="4">
    <source>
        <dbReference type="EMBL" id="SFE25802.1"/>
    </source>
</evidence>
<feature type="compositionally biased region" description="Polar residues" evidence="1">
    <location>
        <begin position="31"/>
        <end position="41"/>
    </location>
</feature>
<proteinExistence type="predicted"/>
<evidence type="ECO:0000313" key="5">
    <source>
        <dbReference type="Proteomes" id="UP000198896"/>
    </source>
</evidence>
<dbReference type="OrthoDB" id="9806505at2"/>
<evidence type="ECO:0000259" key="3">
    <source>
        <dbReference type="Pfam" id="PF18050"/>
    </source>
</evidence>
<dbReference type="Pfam" id="PF18050">
    <property type="entry name" value="Cyclophil_like2"/>
    <property type="match status" value="1"/>
</dbReference>
<dbReference type="PROSITE" id="PS51257">
    <property type="entry name" value="PROKAR_LIPOPROTEIN"/>
    <property type="match status" value="1"/>
</dbReference>
<dbReference type="EMBL" id="FONL01000003">
    <property type="protein sequence ID" value="SFE25802.1"/>
    <property type="molecule type" value="Genomic_DNA"/>
</dbReference>
<keyword evidence="5" id="KW-1185">Reference proteome</keyword>
<name>A0A1I1Z2L9_9FIRM</name>
<dbReference type="Proteomes" id="UP000198896">
    <property type="component" value="Unassembled WGS sequence"/>
</dbReference>
<organism evidence="4 5">
    <name type="scientific">Succiniclasticum ruminis DSM 9236</name>
    <dbReference type="NCBI Taxonomy" id="1123323"/>
    <lineage>
        <taxon>Bacteria</taxon>
        <taxon>Bacillati</taxon>
        <taxon>Bacillota</taxon>
        <taxon>Negativicutes</taxon>
        <taxon>Acidaminococcales</taxon>
        <taxon>Acidaminococcaceae</taxon>
        <taxon>Succiniclasticum</taxon>
    </lineage>
</organism>
<accession>A0A1I1Z2L9</accession>
<protein>
    <recommendedName>
        <fullName evidence="3">Cyclophilin-like domain-containing protein</fullName>
    </recommendedName>
</protein>
<dbReference type="SUPFAM" id="SSF50891">
    <property type="entry name" value="Cyclophilin-like"/>
    <property type="match status" value="1"/>
</dbReference>